<feature type="compositionally biased region" description="Basic and acidic residues" evidence="1">
    <location>
        <begin position="10"/>
        <end position="23"/>
    </location>
</feature>
<dbReference type="Proteomes" id="UP000324800">
    <property type="component" value="Unassembled WGS sequence"/>
</dbReference>
<dbReference type="AlphaFoldDB" id="A0A5J4WV30"/>
<organism evidence="2 3">
    <name type="scientific">Streblomastix strix</name>
    <dbReference type="NCBI Taxonomy" id="222440"/>
    <lineage>
        <taxon>Eukaryota</taxon>
        <taxon>Metamonada</taxon>
        <taxon>Preaxostyla</taxon>
        <taxon>Oxymonadida</taxon>
        <taxon>Streblomastigidae</taxon>
        <taxon>Streblomastix</taxon>
    </lineage>
</organism>
<sequence>MEQAAIQTVERSRQKESTPRDKNNLLILPIPAYLQQQTPRIPLLPYTTERNQKQRRSQRSLSPPHKKADESERYREHDKIEDTIWSEIPM</sequence>
<accession>A0A5J4WV30</accession>
<evidence type="ECO:0000256" key="1">
    <source>
        <dbReference type="SAM" id="MobiDB-lite"/>
    </source>
</evidence>
<evidence type="ECO:0000313" key="2">
    <source>
        <dbReference type="EMBL" id="KAA6398750.1"/>
    </source>
</evidence>
<feature type="compositionally biased region" description="Basic and acidic residues" evidence="1">
    <location>
        <begin position="66"/>
        <end position="82"/>
    </location>
</feature>
<feature type="region of interest" description="Disordered" evidence="1">
    <location>
        <begin position="39"/>
        <end position="90"/>
    </location>
</feature>
<proteinExistence type="predicted"/>
<name>A0A5J4WV30_9EUKA</name>
<feature type="region of interest" description="Disordered" evidence="1">
    <location>
        <begin position="1"/>
        <end position="24"/>
    </location>
</feature>
<comment type="caution">
    <text evidence="2">The sequence shown here is derived from an EMBL/GenBank/DDBJ whole genome shotgun (WGS) entry which is preliminary data.</text>
</comment>
<gene>
    <name evidence="2" type="ORF">EZS28_005723</name>
</gene>
<protein>
    <submittedName>
        <fullName evidence="2">Uncharacterized protein</fullName>
    </submittedName>
</protein>
<evidence type="ECO:0000313" key="3">
    <source>
        <dbReference type="Proteomes" id="UP000324800"/>
    </source>
</evidence>
<dbReference type="EMBL" id="SNRW01000890">
    <property type="protein sequence ID" value="KAA6398750.1"/>
    <property type="molecule type" value="Genomic_DNA"/>
</dbReference>
<reference evidence="2 3" key="1">
    <citation type="submission" date="2019-03" db="EMBL/GenBank/DDBJ databases">
        <title>Single cell metagenomics reveals metabolic interactions within the superorganism composed of flagellate Streblomastix strix and complex community of Bacteroidetes bacteria on its surface.</title>
        <authorList>
            <person name="Treitli S.C."/>
            <person name="Kolisko M."/>
            <person name="Husnik F."/>
            <person name="Keeling P."/>
            <person name="Hampl V."/>
        </authorList>
    </citation>
    <scope>NUCLEOTIDE SEQUENCE [LARGE SCALE GENOMIC DNA]</scope>
    <source>
        <strain evidence="2">ST1C</strain>
    </source>
</reference>